<protein>
    <submittedName>
        <fullName evidence="1">Anti-sigma factor</fullName>
    </submittedName>
</protein>
<reference evidence="1 2" key="1">
    <citation type="submission" date="2021-07" db="EMBL/GenBank/DDBJ databases">
        <title>Paenibacillus radiodurans sp. nov., isolated from the southeastern edge of Tengger Desert.</title>
        <authorList>
            <person name="Zhang G."/>
        </authorList>
    </citation>
    <scope>NUCLEOTIDE SEQUENCE [LARGE SCALE GENOMIC DNA]</scope>
    <source>
        <strain evidence="1 2">CCM 7311</strain>
    </source>
</reference>
<comment type="caution">
    <text evidence="1">The sequence shown here is derived from an EMBL/GenBank/DDBJ whole genome shotgun (WGS) entry which is preliminary data.</text>
</comment>
<dbReference type="EMBL" id="JAHZIK010000290">
    <property type="protein sequence ID" value="MBW7455021.1"/>
    <property type="molecule type" value="Genomic_DNA"/>
</dbReference>
<proteinExistence type="predicted"/>
<dbReference type="Proteomes" id="UP001519887">
    <property type="component" value="Unassembled WGS sequence"/>
</dbReference>
<evidence type="ECO:0000313" key="2">
    <source>
        <dbReference type="Proteomes" id="UP001519887"/>
    </source>
</evidence>
<sequence>MTQPSDEQLNSRIAAYLRGELTGEEVNLLRSELEQNETFAGQLELLLLGPPPGESEKPEHGG</sequence>
<name>A0ABS7C299_9BACL</name>
<organism evidence="1 2">
    <name type="scientific">Paenibacillus sepulcri</name>
    <dbReference type="NCBI Taxonomy" id="359917"/>
    <lineage>
        <taxon>Bacteria</taxon>
        <taxon>Bacillati</taxon>
        <taxon>Bacillota</taxon>
        <taxon>Bacilli</taxon>
        <taxon>Bacillales</taxon>
        <taxon>Paenibacillaceae</taxon>
        <taxon>Paenibacillus</taxon>
    </lineage>
</organism>
<gene>
    <name evidence="1" type="ORF">K0U00_13350</name>
</gene>
<evidence type="ECO:0000313" key="1">
    <source>
        <dbReference type="EMBL" id="MBW7455021.1"/>
    </source>
</evidence>
<keyword evidence="2" id="KW-1185">Reference proteome</keyword>
<accession>A0ABS7C299</accession>
<feature type="non-terminal residue" evidence="1">
    <location>
        <position position="62"/>
    </location>
</feature>